<feature type="transmembrane region" description="Helical" evidence="5">
    <location>
        <begin position="258"/>
        <end position="277"/>
    </location>
</feature>
<evidence type="ECO:0000313" key="8">
    <source>
        <dbReference type="Proteomes" id="UP001524944"/>
    </source>
</evidence>
<dbReference type="GO" id="GO:0016491">
    <property type="term" value="F:oxidoreductase activity"/>
    <property type="evidence" value="ECO:0007669"/>
    <property type="project" value="UniProtKB-KW"/>
</dbReference>
<comment type="function">
    <text evidence="5">NDH-1 shuttles electrons from NADH, via FMN and iron-sulfur (Fe-S) centers, to quinones in the respiratory chain. The immediate electron acceptor for the enzyme in this species is believed to be ubiquinone. Couples the redox reaction to proton translocation (for every two electrons transferred, four hydrogen ions are translocated across the cytoplasmic membrane), and thus conserves the redox energy in a proton gradient. This subunit may bind ubiquinone.</text>
</comment>
<feature type="transmembrane region" description="Helical" evidence="5">
    <location>
        <begin position="174"/>
        <end position="196"/>
    </location>
</feature>
<evidence type="ECO:0000256" key="5">
    <source>
        <dbReference type="HAMAP-Rule" id="MF_01350"/>
    </source>
</evidence>
<organism evidence="7 8">
    <name type="scientific">Dehalobacterium formicoaceticum</name>
    <dbReference type="NCBI Taxonomy" id="51515"/>
    <lineage>
        <taxon>Bacteria</taxon>
        <taxon>Bacillati</taxon>
        <taxon>Bacillota</taxon>
        <taxon>Clostridia</taxon>
        <taxon>Eubacteriales</taxon>
        <taxon>Peptococcaceae</taxon>
        <taxon>Dehalobacterium</taxon>
    </lineage>
</organism>
<evidence type="ECO:0000256" key="4">
    <source>
        <dbReference type="ARBA" id="ARBA00023136"/>
    </source>
</evidence>
<proteinExistence type="inferred from homology"/>
<keyword evidence="5 6" id="KW-0520">NAD</keyword>
<keyword evidence="5" id="KW-0830">Ubiquinone</keyword>
<keyword evidence="3 5" id="KW-1133">Transmembrane helix</keyword>
<accession>A0ABT1Y5U5</accession>
<dbReference type="InterPro" id="IPR001694">
    <property type="entry name" value="NADH_UbQ_OxRdtase_su1/FPO"/>
</dbReference>
<dbReference type="NCBIfam" id="NF004741">
    <property type="entry name" value="PRK06076.1-2"/>
    <property type="match status" value="1"/>
</dbReference>
<evidence type="ECO:0000256" key="1">
    <source>
        <dbReference type="ARBA" id="ARBA00004141"/>
    </source>
</evidence>
<keyword evidence="5" id="KW-1278">Translocase</keyword>
<dbReference type="EMBL" id="JANPWE010000006">
    <property type="protein sequence ID" value="MCR6546237.1"/>
    <property type="molecule type" value="Genomic_DNA"/>
</dbReference>
<dbReference type="Proteomes" id="UP001524944">
    <property type="component" value="Unassembled WGS sequence"/>
</dbReference>
<dbReference type="InterPro" id="IPR018086">
    <property type="entry name" value="NADH_UbQ_OxRdtase_su1_CS"/>
</dbReference>
<comment type="catalytic activity">
    <reaction evidence="5">
        <text>a quinone + NADH + 5 H(+)(in) = a quinol + NAD(+) + 4 H(+)(out)</text>
        <dbReference type="Rhea" id="RHEA:57888"/>
        <dbReference type="ChEBI" id="CHEBI:15378"/>
        <dbReference type="ChEBI" id="CHEBI:24646"/>
        <dbReference type="ChEBI" id="CHEBI:57540"/>
        <dbReference type="ChEBI" id="CHEBI:57945"/>
        <dbReference type="ChEBI" id="CHEBI:132124"/>
    </reaction>
</comment>
<evidence type="ECO:0000256" key="6">
    <source>
        <dbReference type="RuleBase" id="RU000471"/>
    </source>
</evidence>
<feature type="transmembrane region" description="Helical" evidence="5">
    <location>
        <begin position="132"/>
        <end position="153"/>
    </location>
</feature>
<keyword evidence="4 5" id="KW-0472">Membrane</keyword>
<evidence type="ECO:0000256" key="2">
    <source>
        <dbReference type="ARBA" id="ARBA00022692"/>
    </source>
</evidence>
<dbReference type="PANTHER" id="PTHR11432">
    <property type="entry name" value="NADH DEHYDROGENASE SUBUNIT 1"/>
    <property type="match status" value="1"/>
</dbReference>
<dbReference type="HAMAP" id="MF_01350">
    <property type="entry name" value="NDH1_NuoH"/>
    <property type="match status" value="1"/>
</dbReference>
<feature type="transmembrane region" description="Helical" evidence="5">
    <location>
        <begin position="101"/>
        <end position="120"/>
    </location>
</feature>
<gene>
    <name evidence="5 7" type="primary">nuoH</name>
    <name evidence="7" type="ORF">NVS47_12065</name>
</gene>
<feature type="transmembrane region" description="Helical" evidence="5">
    <location>
        <begin position="283"/>
        <end position="300"/>
    </location>
</feature>
<name>A0ABT1Y5U5_9FIRM</name>
<keyword evidence="5" id="KW-1003">Cell membrane</keyword>
<comment type="caution">
    <text evidence="7">The sequence shown here is derived from an EMBL/GenBank/DDBJ whole genome shotgun (WGS) entry which is preliminary data.</text>
</comment>
<keyword evidence="8" id="KW-1185">Reference proteome</keyword>
<dbReference type="PANTHER" id="PTHR11432:SF3">
    <property type="entry name" value="NADH-UBIQUINONE OXIDOREDUCTASE CHAIN 1"/>
    <property type="match status" value="1"/>
</dbReference>
<sequence>MNNLFLNIAGALSEWLAGFLSAFWVGMVMILVKFVAIVVFVLLNVMFLVYMERKVAGFFQERVGPNRVGPKGIFQIVLDVLKILGKEDIVPAGVDKMVYKAAAYAMFVPSLLVFVVIPFGQGMNALDFNIGIFYILAVSSVTTMVLLMAGWGSGSKYPLLGGMRAVAQMISYEIPYVFSFLGVVMITGSLQMSAIVEAQQGVWNIILQPIAFIIFMIAGNAEINRGPFDLPEGEQELVAGYHTEYSAGRFALFYLAEYANLLLMSAIGATVFLGGWQGPLLPGWLWFIIKTYVLIFVFMWARWTFPRIRIDHMMHFNWKVLLPISLANILVTGIGIKAYEMIRTMGWW</sequence>
<dbReference type="PROSITE" id="PS00668">
    <property type="entry name" value="COMPLEX1_ND1_2"/>
    <property type="match status" value="1"/>
</dbReference>
<protein>
    <recommendedName>
        <fullName evidence="5">NADH-quinone oxidoreductase subunit H</fullName>
        <ecNumber evidence="5">7.1.1.-</ecNumber>
    </recommendedName>
    <alternativeName>
        <fullName evidence="5">NADH dehydrogenase I subunit H</fullName>
    </alternativeName>
    <alternativeName>
        <fullName evidence="5">NDH-1 subunit H</fullName>
    </alternativeName>
</protein>
<reference evidence="7 8" key="1">
    <citation type="submission" date="2022-08" db="EMBL/GenBank/DDBJ databases">
        <title>Proteogenomics of the novel Dehalobacterium formicoaceticum strain EZ94 highlights a key role of methyltransferases during anaerobic dichloromethane degradation.</title>
        <authorList>
            <person name="Wasmund K."/>
        </authorList>
    </citation>
    <scope>NUCLEOTIDE SEQUENCE [LARGE SCALE GENOMIC DNA]</scope>
    <source>
        <strain evidence="7 8">EZ94</strain>
    </source>
</reference>
<keyword evidence="2 5" id="KW-0812">Transmembrane</keyword>
<keyword evidence="7" id="KW-0560">Oxidoreductase</keyword>
<comment type="subcellular location">
    <subcellularLocation>
        <location evidence="5 6">Cell membrane</location>
        <topology evidence="5 6">Multi-pass membrane protein</topology>
    </subcellularLocation>
    <subcellularLocation>
        <location evidence="1">Membrane</location>
        <topology evidence="1">Multi-pass membrane protein</topology>
    </subcellularLocation>
</comment>
<evidence type="ECO:0000256" key="3">
    <source>
        <dbReference type="ARBA" id="ARBA00022989"/>
    </source>
</evidence>
<feature type="transmembrane region" description="Helical" evidence="5">
    <location>
        <begin position="320"/>
        <end position="339"/>
    </location>
</feature>
<dbReference type="RefSeq" id="WP_089611625.1">
    <property type="nucleotide sequence ID" value="NZ_CP022121.1"/>
</dbReference>
<keyword evidence="5" id="KW-0874">Quinone</keyword>
<feature type="transmembrane region" description="Helical" evidence="5">
    <location>
        <begin position="22"/>
        <end position="50"/>
    </location>
</feature>
<comment type="similarity">
    <text evidence="5 6">Belongs to the complex I subunit 1 family.</text>
</comment>
<feature type="transmembrane region" description="Helical" evidence="5">
    <location>
        <begin position="202"/>
        <end position="221"/>
    </location>
</feature>
<dbReference type="EC" id="7.1.1.-" evidence="5"/>
<dbReference type="Pfam" id="PF00146">
    <property type="entry name" value="NADHdh"/>
    <property type="match status" value="1"/>
</dbReference>
<evidence type="ECO:0000313" key="7">
    <source>
        <dbReference type="EMBL" id="MCR6546237.1"/>
    </source>
</evidence>
<comment type="subunit">
    <text evidence="5">NDH-1 is composed of 14 different subunits. Subunits NuoA, H, J, K, L, M, N constitute the membrane sector of the complex.</text>
</comment>